<evidence type="ECO:0000256" key="1">
    <source>
        <dbReference type="SAM" id="Coils"/>
    </source>
</evidence>
<feature type="compositionally biased region" description="Low complexity" evidence="2">
    <location>
        <begin position="1436"/>
        <end position="1445"/>
    </location>
</feature>
<protein>
    <recommendedName>
        <fullName evidence="3">WW domain-containing protein</fullName>
    </recommendedName>
</protein>
<evidence type="ECO:0000313" key="4">
    <source>
        <dbReference type="EMBL" id="CAJ1401847.1"/>
    </source>
</evidence>
<dbReference type="PANTHER" id="PTHR21715">
    <property type="entry name" value="RH04127P"/>
    <property type="match status" value="1"/>
</dbReference>
<name>A0AA36JA41_9DINO</name>
<keyword evidence="5" id="KW-1185">Reference proteome</keyword>
<feature type="compositionally biased region" description="Basic residues" evidence="2">
    <location>
        <begin position="141"/>
        <end position="152"/>
    </location>
</feature>
<evidence type="ECO:0000259" key="3">
    <source>
        <dbReference type="PROSITE" id="PS50020"/>
    </source>
</evidence>
<feature type="region of interest" description="Disordered" evidence="2">
    <location>
        <begin position="118"/>
        <end position="334"/>
    </location>
</feature>
<feature type="region of interest" description="Disordered" evidence="2">
    <location>
        <begin position="893"/>
        <end position="918"/>
    </location>
</feature>
<feature type="coiled-coil region" evidence="1">
    <location>
        <begin position="1283"/>
        <end position="1346"/>
    </location>
</feature>
<dbReference type="PROSITE" id="PS50020">
    <property type="entry name" value="WW_DOMAIN_2"/>
    <property type="match status" value="1"/>
</dbReference>
<dbReference type="SUPFAM" id="SSF51045">
    <property type="entry name" value="WW domain"/>
    <property type="match status" value="1"/>
</dbReference>
<evidence type="ECO:0000313" key="5">
    <source>
        <dbReference type="Proteomes" id="UP001178507"/>
    </source>
</evidence>
<feature type="compositionally biased region" description="Basic and acidic residues" evidence="2">
    <location>
        <begin position="258"/>
        <end position="281"/>
    </location>
</feature>
<feature type="coiled-coil region" evidence="1">
    <location>
        <begin position="1002"/>
        <end position="1134"/>
    </location>
</feature>
<keyword evidence="1" id="KW-0175">Coiled coil</keyword>
<dbReference type="Gene3D" id="3.30.1470.10">
    <property type="entry name" value="Photosystem I PsaD, reaction center subunit II"/>
    <property type="match status" value="1"/>
</dbReference>
<dbReference type="Proteomes" id="UP001178507">
    <property type="component" value="Unassembled WGS sequence"/>
</dbReference>
<dbReference type="InterPro" id="IPR001202">
    <property type="entry name" value="WW_dom"/>
</dbReference>
<dbReference type="EMBL" id="CAUJNA010003432">
    <property type="protein sequence ID" value="CAJ1401847.1"/>
    <property type="molecule type" value="Genomic_DNA"/>
</dbReference>
<comment type="caution">
    <text evidence="4">The sequence shown here is derived from an EMBL/GenBank/DDBJ whole genome shotgun (WGS) entry which is preliminary data.</text>
</comment>
<evidence type="ECO:0000256" key="2">
    <source>
        <dbReference type="SAM" id="MobiDB-lite"/>
    </source>
</evidence>
<dbReference type="PANTHER" id="PTHR21715:SF0">
    <property type="entry name" value="RH04127P"/>
    <property type="match status" value="1"/>
</dbReference>
<feature type="compositionally biased region" description="Polar residues" evidence="2">
    <location>
        <begin position="192"/>
        <end position="209"/>
    </location>
</feature>
<feature type="compositionally biased region" description="Basic and acidic residues" evidence="2">
    <location>
        <begin position="153"/>
        <end position="162"/>
    </location>
</feature>
<dbReference type="SMART" id="SM00456">
    <property type="entry name" value="WW"/>
    <property type="match status" value="1"/>
</dbReference>
<dbReference type="InterPro" id="IPR053233">
    <property type="entry name" value="ABRA-related"/>
</dbReference>
<gene>
    <name evidence="4" type="ORF">EVOR1521_LOCUS24906</name>
</gene>
<dbReference type="Gene3D" id="1.10.287.1490">
    <property type="match status" value="1"/>
</dbReference>
<proteinExistence type="predicted"/>
<dbReference type="InterPro" id="IPR036020">
    <property type="entry name" value="WW_dom_sf"/>
</dbReference>
<feature type="domain" description="WW" evidence="3">
    <location>
        <begin position="52"/>
        <end position="86"/>
    </location>
</feature>
<feature type="region of interest" description="Disordered" evidence="2">
    <location>
        <begin position="1423"/>
        <end position="1452"/>
    </location>
</feature>
<feature type="compositionally biased region" description="Basic and acidic residues" evidence="2">
    <location>
        <begin position="297"/>
        <end position="320"/>
    </location>
</feature>
<feature type="compositionally biased region" description="Basic and acidic residues" evidence="2">
    <location>
        <begin position="636"/>
        <end position="655"/>
    </location>
</feature>
<feature type="region of interest" description="Disordered" evidence="2">
    <location>
        <begin position="617"/>
        <end position="655"/>
    </location>
</feature>
<organism evidence="4 5">
    <name type="scientific">Effrenium voratum</name>
    <dbReference type="NCBI Taxonomy" id="2562239"/>
    <lineage>
        <taxon>Eukaryota</taxon>
        <taxon>Sar</taxon>
        <taxon>Alveolata</taxon>
        <taxon>Dinophyceae</taxon>
        <taxon>Suessiales</taxon>
        <taxon>Symbiodiniaceae</taxon>
        <taxon>Effrenium</taxon>
    </lineage>
</organism>
<feature type="region of interest" description="Disordered" evidence="2">
    <location>
        <begin position="1375"/>
        <end position="1400"/>
    </location>
</feature>
<sequence length="1481" mass="166243">MPTESRSVVLEEHVDSEYEPTEQEILDYSEWLGMDVEKDKDLMWIARAGLKVPLPPPWKPCTTGEESEVFYFNFETGESVWDHPCDEFHRLLYKKERAKKLGLEFDEAELDTVAERLGLSTKSEGDALDESGSMGSDGDAKKKKKKDKKDKKPKKDEAKLEAPKTLAPLSARAAGPKLEAAEVAHGIEAASLPSSESKMSSRDPSQSILSEDAEQNEAPRQVNRDQEGPPKPAAGLPPPPSGEPPSVAEPRSSSASLQEERSRLEEQHEKSVAAIQAEHKAKLAKHRRELQDEFELEKDRTFSELQEKHEKQVREERARLQQELASKKKKTKEDLEKLLQSEEEMRGKLSEAQAEAERCRSEAASVTRKCSAYDERVARLEEDLKAARKEISARKEVKEAESLKAQLQAKNEDIDRMKAGAAANVDRVAKLEEEMQRLRTATADIEALSKELQAKKEQCGDLEKQLEAKSANQQLEVADQANVLQEKLTQSQQDLERSRAKVASLEASLMSEVEASNKLQTKLSESQSDLAKASGNAAQIEELRRELDERVRELEEVRRSIATERCASVEELQKLKTQLEEEQRSSAKATAGYEEAAHELTTLKAKVAEERDLCEANKEEAAASAQEMKRVQALLDKQRQSAEEERGRLQDELSKGKDVYQQAQAEIEDLKKQLTAAQESQVWADEIRTLKDQLEQAKADADSLRASLETRTLECSRLQEQAAKTPAADEIATNAKLKVEVSTLKAELDTWRAACNRLSEASESEVPRLQALLQEEKAATSRAKAEAVESLAQTKAQATAVAAELEVRSKECGRLRAELQAVRPGAALPQDEVRELVSLRAKVLELETEVATLHQANRSSASTDEHKLRSMIKDRDDAILRLRADLAHNSARHSQEIEELQTKVNDARQEERQRRSDDNAYVISDLKANLRARSSEVEQLHSEVRASKSELERVRAEARHVEARAAARESSNIEAAKAAVTDEWKQEVDRLQADLQSRATEASLAKEKAERLAREVRRVQQEEGRTAKGQEALREELEQAKQASKLAHEEVADVERRCEEARAAVRAERSSRGHAESQAREYQRELRVLKAQLQEQAAESETLRNEVRKQRYLLEDQDAELARQEARSLEKRQEEDHMAVTGLRTAVELSQLSPDLDLGAEHEPEDQTMQPESDAALEEARELDDESHIEALDEIGEEVREIPPVPGDWQLAWTAAFTTSHGTARFSRGCRKYRAISSPLTCIPARHTVVRWENTSEKKCEEAASPGKSVEGDLCDNFSGQAAALLEARRKELRQERASILELRRQWKHDAQRLRSSSASREQALLQEARAALDERTSTLNRAIAEHRVIQEALRGTPRQGTGAERFTAAWKAARGDTGGAPITPRSRSSALSVAGKQERRDAYPLSTYEDLNVLRRWQHILGREPPRRSPQLGGAARSTSPLASRRSRSSREVDHHLSWLQNFSRQAARPLTARNCYGGW</sequence>
<feature type="compositionally biased region" description="Pro residues" evidence="2">
    <location>
        <begin position="229"/>
        <end position="243"/>
    </location>
</feature>
<dbReference type="Pfam" id="PF00397">
    <property type="entry name" value="WW"/>
    <property type="match status" value="1"/>
</dbReference>
<accession>A0AA36JA41</accession>
<reference evidence="4" key="1">
    <citation type="submission" date="2023-08" db="EMBL/GenBank/DDBJ databases">
        <authorList>
            <person name="Chen Y."/>
            <person name="Shah S."/>
            <person name="Dougan E. K."/>
            <person name="Thang M."/>
            <person name="Chan C."/>
        </authorList>
    </citation>
    <scope>NUCLEOTIDE SEQUENCE</scope>
</reference>
<feature type="compositionally biased region" description="Basic and acidic residues" evidence="2">
    <location>
        <begin position="905"/>
        <end position="918"/>
    </location>
</feature>
<dbReference type="CDD" id="cd00201">
    <property type="entry name" value="WW"/>
    <property type="match status" value="1"/>
</dbReference>